<feature type="compositionally biased region" description="Basic residues" evidence="1">
    <location>
        <begin position="104"/>
        <end position="114"/>
    </location>
</feature>
<dbReference type="EMBL" id="FQ790352">
    <property type="protein sequence ID" value="CCD54785.1"/>
    <property type="molecule type" value="Genomic_DNA"/>
</dbReference>
<feature type="compositionally biased region" description="Basic and acidic residues" evidence="1">
    <location>
        <begin position="59"/>
        <end position="90"/>
    </location>
</feature>
<feature type="region of interest" description="Disordered" evidence="1">
    <location>
        <begin position="54"/>
        <end position="126"/>
    </location>
</feature>
<organism evidence="2 3">
    <name type="scientific">Botryotinia fuckeliana (strain T4)</name>
    <name type="common">Noble rot fungus</name>
    <name type="synonym">Botrytis cinerea</name>
    <dbReference type="NCBI Taxonomy" id="999810"/>
    <lineage>
        <taxon>Eukaryota</taxon>
        <taxon>Fungi</taxon>
        <taxon>Dikarya</taxon>
        <taxon>Ascomycota</taxon>
        <taxon>Pezizomycotina</taxon>
        <taxon>Leotiomycetes</taxon>
        <taxon>Helotiales</taxon>
        <taxon>Sclerotiniaceae</taxon>
        <taxon>Botrytis</taxon>
    </lineage>
</organism>
<evidence type="ECO:0000313" key="2">
    <source>
        <dbReference type="EMBL" id="CCD54785.1"/>
    </source>
</evidence>
<feature type="compositionally biased region" description="Acidic residues" evidence="1">
    <location>
        <begin position="91"/>
        <end position="100"/>
    </location>
</feature>
<protein>
    <submittedName>
        <fullName evidence="2">Uncharacterized protein</fullName>
    </submittedName>
</protein>
<accession>G2YTM5</accession>
<dbReference type="Proteomes" id="UP000008177">
    <property type="component" value="Unplaced contigs"/>
</dbReference>
<gene>
    <name evidence="2" type="ORF">BofuT4_P160740.1</name>
</gene>
<evidence type="ECO:0000313" key="3">
    <source>
        <dbReference type="Proteomes" id="UP000008177"/>
    </source>
</evidence>
<reference evidence="3" key="1">
    <citation type="journal article" date="2011" name="PLoS Genet.">
        <title>Genomic analysis of the necrotrophic fungal pathogens Sclerotinia sclerotiorum and Botrytis cinerea.</title>
        <authorList>
            <person name="Amselem J."/>
            <person name="Cuomo C.A."/>
            <person name="van Kan J.A."/>
            <person name="Viaud M."/>
            <person name="Benito E.P."/>
            <person name="Couloux A."/>
            <person name="Coutinho P.M."/>
            <person name="de Vries R.P."/>
            <person name="Dyer P.S."/>
            <person name="Fillinger S."/>
            <person name="Fournier E."/>
            <person name="Gout L."/>
            <person name="Hahn M."/>
            <person name="Kohn L."/>
            <person name="Lapalu N."/>
            <person name="Plummer K.M."/>
            <person name="Pradier J.M."/>
            <person name="Quevillon E."/>
            <person name="Sharon A."/>
            <person name="Simon A."/>
            <person name="ten Have A."/>
            <person name="Tudzynski B."/>
            <person name="Tudzynski P."/>
            <person name="Wincker P."/>
            <person name="Andrew M."/>
            <person name="Anthouard V."/>
            <person name="Beever R.E."/>
            <person name="Beffa R."/>
            <person name="Benoit I."/>
            <person name="Bouzid O."/>
            <person name="Brault B."/>
            <person name="Chen Z."/>
            <person name="Choquer M."/>
            <person name="Collemare J."/>
            <person name="Cotton P."/>
            <person name="Danchin E.G."/>
            <person name="Da Silva C."/>
            <person name="Gautier A."/>
            <person name="Giraud C."/>
            <person name="Giraud T."/>
            <person name="Gonzalez C."/>
            <person name="Grossetete S."/>
            <person name="Guldener U."/>
            <person name="Henrissat B."/>
            <person name="Howlett B.J."/>
            <person name="Kodira C."/>
            <person name="Kretschmer M."/>
            <person name="Lappartient A."/>
            <person name="Leroch M."/>
            <person name="Levis C."/>
            <person name="Mauceli E."/>
            <person name="Neuveglise C."/>
            <person name="Oeser B."/>
            <person name="Pearson M."/>
            <person name="Poulain J."/>
            <person name="Poussereau N."/>
            <person name="Quesneville H."/>
            <person name="Rascle C."/>
            <person name="Schumacher J."/>
            <person name="Segurens B."/>
            <person name="Sexton A."/>
            <person name="Silva E."/>
            <person name="Sirven C."/>
            <person name="Soanes D.M."/>
            <person name="Talbot N.J."/>
            <person name="Templeton M."/>
            <person name="Yandava C."/>
            <person name="Yarden O."/>
            <person name="Zeng Q."/>
            <person name="Rollins J.A."/>
            <person name="Lebrun M.H."/>
            <person name="Dickman M."/>
        </authorList>
    </citation>
    <scope>NUCLEOTIDE SEQUENCE [LARGE SCALE GENOMIC DNA]</scope>
    <source>
        <strain evidence="3">T4</strain>
    </source>
</reference>
<sequence length="166" mass="19519">MNEMYLKNEMKVPPSISDARSSLYDCLNTNQNDGWNEEAIAQAYIGIGKWYNQSEEEENKDKDRNEKSSKVRNGKSEKRARRKGEEYKEEGAEDETDEDNIVMRKSKRSRRKIAAKAVPHQPRVSTLPTEMPKMMTRRAGWQMMRARVLVMDFHAWGRKCWEGVDW</sequence>
<dbReference type="HOGENOM" id="CLU_1602443_0_0_1"/>
<proteinExistence type="predicted"/>
<name>G2YTM5_BOTF4</name>
<dbReference type="InParanoid" id="G2YTM5"/>
<dbReference type="AlphaFoldDB" id="G2YTM5"/>
<evidence type="ECO:0000256" key="1">
    <source>
        <dbReference type="SAM" id="MobiDB-lite"/>
    </source>
</evidence>